<organism evidence="2 3">
    <name type="scientific">Actinopolymorpha pittospori</name>
    <dbReference type="NCBI Taxonomy" id="648752"/>
    <lineage>
        <taxon>Bacteria</taxon>
        <taxon>Bacillati</taxon>
        <taxon>Actinomycetota</taxon>
        <taxon>Actinomycetes</taxon>
        <taxon>Propionibacteriales</taxon>
        <taxon>Actinopolymorphaceae</taxon>
        <taxon>Actinopolymorpha</taxon>
    </lineage>
</organism>
<sequence length="130" mass="13050">MNARTGFTQANLLLVFLLELGALAALGYAASTASEATAARVALGVAVPVVAAVLWGLFAAPRARFRLPAARLAVKVLVFGSAGLGLVLSGHATSGIAFVAVVLLNALALRLAPPREQSVPTPGVPARGVA</sequence>
<evidence type="ECO:0000256" key="1">
    <source>
        <dbReference type="SAM" id="Phobius"/>
    </source>
</evidence>
<keyword evidence="1" id="KW-0472">Membrane</keyword>
<gene>
    <name evidence="2" type="ORF">HEB94_009159</name>
</gene>
<feature type="transmembrane region" description="Helical" evidence="1">
    <location>
        <begin position="39"/>
        <end position="60"/>
    </location>
</feature>
<protein>
    <submittedName>
        <fullName evidence="2">Uncharacterized membrane protein YsdA (DUF1294 family)</fullName>
    </submittedName>
</protein>
<dbReference type="RefSeq" id="WP_192755383.1">
    <property type="nucleotide sequence ID" value="NZ_BAABJL010000005.1"/>
</dbReference>
<comment type="caution">
    <text evidence="2">The sequence shown here is derived from an EMBL/GenBank/DDBJ whole genome shotgun (WGS) entry which is preliminary data.</text>
</comment>
<reference evidence="2" key="1">
    <citation type="submission" date="2020-10" db="EMBL/GenBank/DDBJ databases">
        <title>Sequencing the genomes of 1000 actinobacteria strains.</title>
        <authorList>
            <person name="Klenk H.-P."/>
        </authorList>
    </citation>
    <scope>NUCLEOTIDE SEQUENCE</scope>
    <source>
        <strain evidence="2">DSM 45354</strain>
    </source>
</reference>
<accession>A0A927N4P4</accession>
<dbReference type="InterPro" id="IPR021214">
    <property type="entry name" value="DUF2568"/>
</dbReference>
<keyword evidence="1" id="KW-1133">Transmembrane helix</keyword>
<name>A0A927N4P4_9ACTN</name>
<evidence type="ECO:0000313" key="2">
    <source>
        <dbReference type="EMBL" id="MBE1612311.1"/>
    </source>
</evidence>
<dbReference type="AlphaFoldDB" id="A0A927N4P4"/>
<dbReference type="EMBL" id="JADBEM010000001">
    <property type="protein sequence ID" value="MBE1612311.1"/>
    <property type="molecule type" value="Genomic_DNA"/>
</dbReference>
<evidence type="ECO:0000313" key="3">
    <source>
        <dbReference type="Proteomes" id="UP000638648"/>
    </source>
</evidence>
<keyword evidence="1" id="KW-0812">Transmembrane</keyword>
<keyword evidence="3" id="KW-1185">Reference proteome</keyword>
<dbReference type="Proteomes" id="UP000638648">
    <property type="component" value="Unassembled WGS sequence"/>
</dbReference>
<proteinExistence type="predicted"/>
<dbReference type="Pfam" id="PF10823">
    <property type="entry name" value="DUF2568"/>
    <property type="match status" value="1"/>
</dbReference>